<dbReference type="RefSeq" id="WP_053999925.1">
    <property type="nucleotide sequence ID" value="NZ_JXMU01000020.1"/>
</dbReference>
<dbReference type="SUPFAM" id="SSF46785">
    <property type="entry name" value="Winged helix' DNA-binding domain"/>
    <property type="match status" value="2"/>
</dbReference>
<dbReference type="InterPro" id="IPR000524">
    <property type="entry name" value="Tscrpt_reg_HTH_GntR"/>
</dbReference>
<reference evidence="6 7" key="1">
    <citation type="submission" date="2015-01" db="EMBL/GenBank/DDBJ databases">
        <title>Ahrensia donghaiensis sp. nov., a novel dimethylsulphoniopropionate-cleavage bacterium isolated from seawater and emended descriptions of the genus Ahrensia and Ahrensia kielensis.</title>
        <authorList>
            <person name="Liu J."/>
        </authorList>
    </citation>
    <scope>NUCLEOTIDE SEQUENCE [LARGE SCALE GENOMIC DNA]</scope>
    <source>
        <strain evidence="6 7">LZD062</strain>
    </source>
</reference>
<keyword evidence="1" id="KW-0805">Transcription regulation</keyword>
<dbReference type="InterPro" id="IPR011711">
    <property type="entry name" value="GntR_C"/>
</dbReference>
<evidence type="ECO:0000256" key="3">
    <source>
        <dbReference type="ARBA" id="ARBA00023163"/>
    </source>
</evidence>
<dbReference type="GO" id="GO:0003677">
    <property type="term" value="F:DNA binding"/>
    <property type="evidence" value="ECO:0007669"/>
    <property type="project" value="UniProtKB-KW"/>
</dbReference>
<dbReference type="GO" id="GO:0003700">
    <property type="term" value="F:DNA-binding transcription factor activity"/>
    <property type="evidence" value="ECO:0007669"/>
    <property type="project" value="InterPro"/>
</dbReference>
<dbReference type="STRING" id="1514904.SU32_13625"/>
<dbReference type="Pfam" id="PF00392">
    <property type="entry name" value="GntR"/>
    <property type="match status" value="2"/>
</dbReference>
<evidence type="ECO:0000259" key="4">
    <source>
        <dbReference type="SMART" id="SM00345"/>
    </source>
</evidence>
<dbReference type="Proteomes" id="UP000038011">
    <property type="component" value="Unassembled WGS sequence"/>
</dbReference>
<dbReference type="OrthoDB" id="9799812at2"/>
<dbReference type="InterPro" id="IPR036390">
    <property type="entry name" value="WH_DNA-bd_sf"/>
</dbReference>
<dbReference type="SUPFAM" id="SSF48008">
    <property type="entry name" value="GntR ligand-binding domain-like"/>
    <property type="match status" value="1"/>
</dbReference>
<dbReference type="SMART" id="SM00895">
    <property type="entry name" value="FCD"/>
    <property type="match status" value="1"/>
</dbReference>
<protein>
    <submittedName>
        <fullName evidence="6">Transcriptional regulator</fullName>
    </submittedName>
</protein>
<dbReference type="PRINTS" id="PR00035">
    <property type="entry name" value="HTHGNTR"/>
</dbReference>
<feature type="domain" description="HTH gntR-type" evidence="4">
    <location>
        <begin position="89"/>
        <end position="147"/>
    </location>
</feature>
<keyword evidence="3" id="KW-0804">Transcription</keyword>
<dbReference type="InterPro" id="IPR008920">
    <property type="entry name" value="TF_FadR/GntR_C"/>
</dbReference>
<dbReference type="Gene3D" id="1.20.120.530">
    <property type="entry name" value="GntR ligand-binding domain-like"/>
    <property type="match status" value="1"/>
</dbReference>
<dbReference type="EMBL" id="JXMU01000020">
    <property type="protein sequence ID" value="KPB00521.1"/>
    <property type="molecule type" value="Genomic_DNA"/>
</dbReference>
<feature type="domain" description="HTH gntR-type" evidence="4">
    <location>
        <begin position="9"/>
        <end position="67"/>
    </location>
</feature>
<sequence>MARTNERFVLAHKQMLSLCDKMAVGETLPSENVLASQLGVSRTVIRSVLATLDEQSIITLNGREKLIKRRSKPADQMELPAALLTIEELEQHFLEWVLRMDVPPGTVLNVAQLAKDFSVAPHTLQEFFSSLSRFGIVVRRPRGGWVLHGFTADYAIELSDFRNVLELNSVRHLVALPEDHDIWSKLDVLEQDHLSLLERIDKDYHDFSKLDETFHEAINSVVINRFVKEFQKVISLIFHYHFQWNKTDERKRNESAIKEHLIYIDALRSRDVEKAETAAKNHLATSKQTLLGSLEANSHAS</sequence>
<comment type="caution">
    <text evidence="6">The sequence shown here is derived from an EMBL/GenBank/DDBJ whole genome shotgun (WGS) entry which is preliminary data.</text>
</comment>
<dbReference type="SMART" id="SM00345">
    <property type="entry name" value="HTH_GNTR"/>
    <property type="match status" value="2"/>
</dbReference>
<name>A0A0N0VLF9_9HYPH</name>
<evidence type="ECO:0000259" key="5">
    <source>
        <dbReference type="SMART" id="SM00895"/>
    </source>
</evidence>
<keyword evidence="2" id="KW-0238">DNA-binding</keyword>
<evidence type="ECO:0000313" key="7">
    <source>
        <dbReference type="Proteomes" id="UP000038011"/>
    </source>
</evidence>
<feature type="domain" description="GntR C-terminal" evidence="5">
    <location>
        <begin position="157"/>
        <end position="285"/>
    </location>
</feature>
<evidence type="ECO:0000313" key="6">
    <source>
        <dbReference type="EMBL" id="KPB00521.1"/>
    </source>
</evidence>
<gene>
    <name evidence="6" type="ORF">SU32_13625</name>
</gene>
<dbReference type="AlphaFoldDB" id="A0A0N0VLF9"/>
<dbReference type="Gene3D" id="1.10.10.10">
    <property type="entry name" value="Winged helix-like DNA-binding domain superfamily/Winged helix DNA-binding domain"/>
    <property type="match status" value="2"/>
</dbReference>
<dbReference type="PANTHER" id="PTHR43537:SF51">
    <property type="entry name" value="HTH-TYPE TRANSCRIPTIONAL REGULATOR LGOR-RELATED"/>
    <property type="match status" value="1"/>
</dbReference>
<dbReference type="InterPro" id="IPR036388">
    <property type="entry name" value="WH-like_DNA-bd_sf"/>
</dbReference>
<keyword evidence="7" id="KW-1185">Reference proteome</keyword>
<dbReference type="PATRIC" id="fig|1514904.3.peg.1860"/>
<organism evidence="6 7">
    <name type="scientific">Ahrensia marina</name>
    <dbReference type="NCBI Taxonomy" id="1514904"/>
    <lineage>
        <taxon>Bacteria</taxon>
        <taxon>Pseudomonadati</taxon>
        <taxon>Pseudomonadota</taxon>
        <taxon>Alphaproteobacteria</taxon>
        <taxon>Hyphomicrobiales</taxon>
        <taxon>Ahrensiaceae</taxon>
        <taxon>Ahrensia</taxon>
    </lineage>
</organism>
<dbReference type="Pfam" id="PF07729">
    <property type="entry name" value="FCD"/>
    <property type="match status" value="1"/>
</dbReference>
<dbReference type="PANTHER" id="PTHR43537">
    <property type="entry name" value="TRANSCRIPTIONAL REGULATOR, GNTR FAMILY"/>
    <property type="match status" value="1"/>
</dbReference>
<proteinExistence type="predicted"/>
<accession>A0A0N0VLF9</accession>
<evidence type="ECO:0000256" key="2">
    <source>
        <dbReference type="ARBA" id="ARBA00023125"/>
    </source>
</evidence>
<evidence type="ECO:0000256" key="1">
    <source>
        <dbReference type="ARBA" id="ARBA00023015"/>
    </source>
</evidence>